<gene>
    <name evidence="1" type="ORF">CLOSYM_00229</name>
</gene>
<evidence type="ECO:0000313" key="1">
    <source>
        <dbReference type="EMBL" id="ERI80567.1"/>
    </source>
</evidence>
<protein>
    <submittedName>
        <fullName evidence="1">Uncharacterized protein</fullName>
    </submittedName>
</protein>
<proteinExistence type="predicted"/>
<organism evidence="1 2">
    <name type="scientific">[Clostridium] symbiosum ATCC 14940</name>
    <dbReference type="NCBI Taxonomy" id="411472"/>
    <lineage>
        <taxon>Bacteria</taxon>
        <taxon>Bacillati</taxon>
        <taxon>Bacillota</taxon>
        <taxon>Clostridia</taxon>
        <taxon>Lachnospirales</taxon>
        <taxon>Lachnospiraceae</taxon>
        <taxon>Otoolea</taxon>
    </lineage>
</organism>
<sequence length="50" mass="5715">MTYSRADIRIEENCFEPKGEVNRRSTGLNCRSVEWFTGKCYDAVIKINGG</sequence>
<reference evidence="1 2" key="1">
    <citation type="submission" date="2013-07" db="EMBL/GenBank/DDBJ databases">
        <authorList>
            <person name="Weinstock G."/>
            <person name="Sodergren E."/>
            <person name="Wylie T."/>
            <person name="Fulton L."/>
            <person name="Fulton R."/>
            <person name="Fronick C."/>
            <person name="O'Laughlin M."/>
            <person name="Godfrey J."/>
            <person name="Miner T."/>
            <person name="Herter B."/>
            <person name="Appelbaum E."/>
            <person name="Cordes M."/>
            <person name="Lek S."/>
            <person name="Wollam A."/>
            <person name="Pepin K.H."/>
            <person name="Palsikar V.B."/>
            <person name="Mitreva M."/>
            <person name="Wilson R.K."/>
        </authorList>
    </citation>
    <scope>NUCLEOTIDE SEQUENCE [LARGE SCALE GENOMIC DNA]</scope>
    <source>
        <strain evidence="1 2">ATCC 14940</strain>
    </source>
</reference>
<dbReference type="EMBL" id="AWSU01000019">
    <property type="protein sequence ID" value="ERI80567.1"/>
    <property type="molecule type" value="Genomic_DNA"/>
</dbReference>
<name>A0ABC9U3U0_CLOSY</name>
<dbReference type="Proteomes" id="UP000016491">
    <property type="component" value="Unassembled WGS sequence"/>
</dbReference>
<evidence type="ECO:0000313" key="2">
    <source>
        <dbReference type="Proteomes" id="UP000016491"/>
    </source>
</evidence>
<accession>A0ABC9U3U0</accession>
<dbReference type="AlphaFoldDB" id="A0ABC9U3U0"/>
<comment type="caution">
    <text evidence="1">The sequence shown here is derived from an EMBL/GenBank/DDBJ whole genome shotgun (WGS) entry which is preliminary data.</text>
</comment>